<dbReference type="Proteomes" id="UP000612362">
    <property type="component" value="Unassembled WGS sequence"/>
</dbReference>
<dbReference type="RefSeq" id="WP_220197361.1">
    <property type="nucleotide sequence ID" value="NZ_BNJF01000003.1"/>
</dbReference>
<evidence type="ECO:0000313" key="3">
    <source>
        <dbReference type="Proteomes" id="UP000612362"/>
    </source>
</evidence>
<name>A0A8J3I9B7_9CHLR</name>
<gene>
    <name evidence="2" type="ORF">KSX_63160</name>
</gene>
<accession>A0A8J3I9B7</accession>
<sequence>METLNTFLEVIEGTRDLLSEARTRLAGLPPKQQGRIKSALAEIDAANLVLGEADKHTRGGLTIFATRKEAAELEKAATKARKEANKAKGTEEEEGKAEAATQAETAAKDMATAANRLSKGVDPVRSSLRNAVRMVKDANEAAQRTRLTDATQIEIHILNEVRQKTERAAKKIRYCINIMW</sequence>
<proteinExistence type="predicted"/>
<organism evidence="2 3">
    <name type="scientific">Ktedonospora formicarum</name>
    <dbReference type="NCBI Taxonomy" id="2778364"/>
    <lineage>
        <taxon>Bacteria</taxon>
        <taxon>Bacillati</taxon>
        <taxon>Chloroflexota</taxon>
        <taxon>Ktedonobacteria</taxon>
        <taxon>Ktedonobacterales</taxon>
        <taxon>Ktedonobacteraceae</taxon>
        <taxon>Ktedonospora</taxon>
    </lineage>
</organism>
<dbReference type="AlphaFoldDB" id="A0A8J3I9B7"/>
<reference evidence="2" key="1">
    <citation type="submission" date="2020-10" db="EMBL/GenBank/DDBJ databases">
        <title>Taxonomic study of unclassified bacteria belonging to the class Ktedonobacteria.</title>
        <authorList>
            <person name="Yabe S."/>
            <person name="Wang C.M."/>
            <person name="Zheng Y."/>
            <person name="Sakai Y."/>
            <person name="Cavaletti L."/>
            <person name="Monciardini P."/>
            <person name="Donadio S."/>
        </authorList>
    </citation>
    <scope>NUCLEOTIDE SEQUENCE</scope>
    <source>
        <strain evidence="2">SOSP1-1</strain>
    </source>
</reference>
<comment type="caution">
    <text evidence="2">The sequence shown here is derived from an EMBL/GenBank/DDBJ whole genome shotgun (WGS) entry which is preliminary data.</text>
</comment>
<evidence type="ECO:0000256" key="1">
    <source>
        <dbReference type="SAM" id="MobiDB-lite"/>
    </source>
</evidence>
<feature type="compositionally biased region" description="Basic and acidic residues" evidence="1">
    <location>
        <begin position="78"/>
        <end position="90"/>
    </location>
</feature>
<keyword evidence="3" id="KW-1185">Reference proteome</keyword>
<feature type="region of interest" description="Disordered" evidence="1">
    <location>
        <begin position="78"/>
        <end position="99"/>
    </location>
</feature>
<dbReference type="EMBL" id="BNJF01000003">
    <property type="protein sequence ID" value="GHO48153.1"/>
    <property type="molecule type" value="Genomic_DNA"/>
</dbReference>
<evidence type="ECO:0000313" key="2">
    <source>
        <dbReference type="EMBL" id="GHO48153.1"/>
    </source>
</evidence>
<protein>
    <submittedName>
        <fullName evidence="2">Uncharacterized protein</fullName>
    </submittedName>
</protein>